<dbReference type="Pfam" id="PF05840">
    <property type="entry name" value="Phage_GPA"/>
    <property type="match status" value="1"/>
</dbReference>
<feature type="domain" description="Replication gene A protein-like" evidence="7">
    <location>
        <begin position="193"/>
        <end position="515"/>
    </location>
</feature>
<comment type="similarity">
    <text evidence="2">Belongs to the phage GPA family.</text>
</comment>
<name>A0A5Y4ANA8_SALER</name>
<evidence type="ECO:0000313" key="8">
    <source>
        <dbReference type="EMBL" id="ECJ9635107.1"/>
    </source>
</evidence>
<evidence type="ECO:0000259" key="7">
    <source>
        <dbReference type="Pfam" id="PF05840"/>
    </source>
</evidence>
<keyword evidence="6" id="KW-0378">Hydrolase</keyword>
<dbReference type="InterPro" id="IPR008766">
    <property type="entry name" value="Replication_gene_A-like"/>
</dbReference>
<protein>
    <submittedName>
        <fullName evidence="8">Replication endonuclease</fullName>
    </submittedName>
</protein>
<keyword evidence="3" id="KW-0235">DNA replication</keyword>
<dbReference type="AlphaFoldDB" id="A0A5Y4ANA8"/>
<proteinExistence type="inferred from homology"/>
<dbReference type="GO" id="GO:0006260">
    <property type="term" value="P:DNA replication"/>
    <property type="evidence" value="ECO:0007669"/>
    <property type="project" value="UniProtKB-KW"/>
</dbReference>
<reference evidence="8" key="1">
    <citation type="submission" date="2019-07" db="EMBL/GenBank/DDBJ databases">
        <authorList>
            <consortium name="PulseNet: The National Subtyping Network for Foodborne Disease Surveillance"/>
            <person name="Tarr C.L."/>
            <person name="Trees E."/>
            <person name="Katz L.S."/>
            <person name="Carleton-Romer H.A."/>
            <person name="Stroika S."/>
            <person name="Kucerova Z."/>
            <person name="Roache K.F."/>
            <person name="Sabol A.L."/>
            <person name="Besser J."/>
            <person name="Gerner-Smidt P."/>
        </authorList>
    </citation>
    <scope>NUCLEOTIDE SEQUENCE</scope>
    <source>
        <strain evidence="8">PNUSAS082762</strain>
    </source>
</reference>
<evidence type="ECO:0000256" key="2">
    <source>
        <dbReference type="ARBA" id="ARBA00009260"/>
    </source>
</evidence>
<evidence type="ECO:0000256" key="3">
    <source>
        <dbReference type="ARBA" id="ARBA00022705"/>
    </source>
</evidence>
<organism evidence="8">
    <name type="scientific">Salmonella enterica</name>
    <name type="common">Salmonella choleraesuis</name>
    <dbReference type="NCBI Taxonomy" id="28901"/>
    <lineage>
        <taxon>Bacteria</taxon>
        <taxon>Pseudomonadati</taxon>
        <taxon>Pseudomonadota</taxon>
        <taxon>Gammaproteobacteria</taxon>
        <taxon>Enterobacterales</taxon>
        <taxon>Enterobacteriaceae</taxon>
        <taxon>Salmonella</taxon>
    </lineage>
</organism>
<comment type="function">
    <text evidence="1">Possible endonuclease which induces a single-strand cut and initiates DNA replication.</text>
</comment>
<accession>A0A5Y4ANA8</accession>
<evidence type="ECO:0000256" key="6">
    <source>
        <dbReference type="ARBA" id="ARBA00022801"/>
    </source>
</evidence>
<dbReference type="GO" id="GO:0016787">
    <property type="term" value="F:hydrolase activity"/>
    <property type="evidence" value="ECO:0007669"/>
    <property type="project" value="UniProtKB-KW"/>
</dbReference>
<sequence length="809" mass="93056">MAVSKITLHYVQTTGGSNEAAAAFPWNTPKKAVNPYLDTAEVAPESALSNLIALYAADNEQEQLRRERLSDEVWERYFFNESRDPVQREMEQDRLISHAKTAREQQRFNPDLVIIADVGAQPAHISKPLLERIKYFHSLGRAKAYSRYLRETIRPCLERLERVRDSQVSASFRFMASHDGLEGLLVLPEMNQDQVKRLSTLVAAHMSMCLDAACGDLFVSDDVKPEEIRQAWERVAAEAMRLEVIPPAFEQLRRKKRRRKPVPYELIPPSLARMLCADWWYRKLWQMRCEWREEQLRAVCLVNKKASPYVSYEAVIHKREQRRKSLEFFRSHELINEDGDTLDMEDVVNASNSNPAHRRNEMMACVKGLELIAEMRGDCAVFYTITCPSRFHATLNNGRPNPKWTSATVRQSSDYLVDTFAAFRKAMYKAGLRWYGVRVAEPHHDGTVHWHLLCFMRKKDRRSITALLRKFAIREDREELGTNTGPRFKSELINPRKGTPTSYIAKYISKNIDGRGLAKEISKETGRSLRDSAEHVSAWASLHRVQQFRFFGIPGRQAYRELRLLAGQAARVQGERKAGAPVLDNPRLDAVLAAADAGCFATYIMKQGGVLVPRKHHLVRTAYELNDEPSAYGDHGIRIYGIWSPIVEGKICTHAMKWKKVRKAVDVQEAAADQGACAPWTRGNNCPLAENLNQQEKDKSADGGTRTDITRMDDKELHDYLYSMSKKDRRELAARLRLVKPKRRKDYKQRITDHQHQQLVYELKSRGFDGSEKEVDLLLRGGSIPSGAGLRIFYRNQRLKEDDKWRNQY</sequence>
<evidence type="ECO:0000256" key="5">
    <source>
        <dbReference type="ARBA" id="ARBA00022759"/>
    </source>
</evidence>
<dbReference type="GO" id="GO:0004519">
    <property type="term" value="F:endonuclease activity"/>
    <property type="evidence" value="ECO:0007669"/>
    <property type="project" value="UniProtKB-KW"/>
</dbReference>
<evidence type="ECO:0000256" key="4">
    <source>
        <dbReference type="ARBA" id="ARBA00022722"/>
    </source>
</evidence>
<dbReference type="EMBL" id="AAJACL010000006">
    <property type="protein sequence ID" value="ECJ9635107.1"/>
    <property type="molecule type" value="Genomic_DNA"/>
</dbReference>
<keyword evidence="4" id="KW-0540">Nuclease</keyword>
<keyword evidence="5 8" id="KW-0255">Endonuclease</keyword>
<evidence type="ECO:0000256" key="1">
    <source>
        <dbReference type="ARBA" id="ARBA00003293"/>
    </source>
</evidence>
<gene>
    <name evidence="8" type="ORF">FQP42_17350</name>
</gene>
<comment type="caution">
    <text evidence="8">The sequence shown here is derived from an EMBL/GenBank/DDBJ whole genome shotgun (WGS) entry which is preliminary data.</text>
</comment>